<dbReference type="InterPro" id="IPR005797">
    <property type="entry name" value="Cyt_b/b6_N"/>
</dbReference>
<feature type="transmembrane region" description="Helical" evidence="10">
    <location>
        <begin position="160"/>
        <end position="178"/>
    </location>
</feature>
<dbReference type="Pfam" id="PF00032">
    <property type="entry name" value="Cytochrom_B_C"/>
    <property type="match status" value="1"/>
</dbReference>
<evidence type="ECO:0000256" key="1">
    <source>
        <dbReference type="ARBA" id="ARBA00004141"/>
    </source>
</evidence>
<proteinExistence type="predicted"/>
<dbReference type="InterPro" id="IPR027387">
    <property type="entry name" value="Cytb/b6-like_sf"/>
</dbReference>
<feature type="transmembrane region" description="Helical" evidence="10">
    <location>
        <begin position="117"/>
        <end position="140"/>
    </location>
</feature>
<feature type="transmembrane region" description="Helical" evidence="10">
    <location>
        <begin position="37"/>
        <end position="61"/>
    </location>
</feature>
<evidence type="ECO:0000256" key="3">
    <source>
        <dbReference type="ARBA" id="ARBA00022617"/>
    </source>
</evidence>
<comment type="caution">
    <text evidence="13">The sequence shown here is derived from an EMBL/GenBank/DDBJ whole genome shotgun (WGS) entry which is preliminary data.</text>
</comment>
<comment type="subcellular location">
    <subcellularLocation>
        <location evidence="1">Membrane</location>
        <topology evidence="1">Multi-pass membrane protein</topology>
    </subcellularLocation>
</comment>
<evidence type="ECO:0000256" key="10">
    <source>
        <dbReference type="SAM" id="Phobius"/>
    </source>
</evidence>
<dbReference type="AlphaFoldDB" id="A0A401HAC4"/>
<evidence type="ECO:0000256" key="7">
    <source>
        <dbReference type="ARBA" id="ARBA00022989"/>
    </source>
</evidence>
<feature type="transmembrane region" description="Helical" evidence="10">
    <location>
        <begin position="441"/>
        <end position="460"/>
    </location>
</feature>
<dbReference type="InterPro" id="IPR016174">
    <property type="entry name" value="Di-haem_cyt_TM"/>
</dbReference>
<protein>
    <submittedName>
        <fullName evidence="13">Cytochrome b</fullName>
    </submittedName>
</protein>
<evidence type="ECO:0000259" key="12">
    <source>
        <dbReference type="PROSITE" id="PS51003"/>
    </source>
</evidence>
<organism evidence="13 14">
    <name type="scientific">Aeropyrum pernix</name>
    <dbReference type="NCBI Taxonomy" id="56636"/>
    <lineage>
        <taxon>Archaea</taxon>
        <taxon>Thermoproteota</taxon>
        <taxon>Thermoprotei</taxon>
        <taxon>Desulfurococcales</taxon>
        <taxon>Desulfurococcaceae</taxon>
        <taxon>Aeropyrum</taxon>
    </lineage>
</organism>
<dbReference type="GO" id="GO:0046872">
    <property type="term" value="F:metal ion binding"/>
    <property type="evidence" value="ECO:0007669"/>
    <property type="project" value="UniProtKB-KW"/>
</dbReference>
<reference evidence="13 14" key="1">
    <citation type="submission" date="2017-02" db="EMBL/GenBank/DDBJ databases">
        <title>isolation and characterization of a novel temperate virus Aeropyrum globular virus 1 infecting hyperthermophilic archaeon Aeropyrum.</title>
        <authorList>
            <person name="Yumiya M."/>
            <person name="Yoshida T."/>
            <person name="Sako Y."/>
        </authorList>
    </citation>
    <scope>NUCLEOTIDE SEQUENCE [LARGE SCALE GENOMIC DNA]</scope>
    <source>
        <strain evidence="13 14">YK1-12-2013</strain>
    </source>
</reference>
<dbReference type="GO" id="GO:0016491">
    <property type="term" value="F:oxidoreductase activity"/>
    <property type="evidence" value="ECO:0007669"/>
    <property type="project" value="InterPro"/>
</dbReference>
<evidence type="ECO:0000256" key="6">
    <source>
        <dbReference type="ARBA" id="ARBA00022982"/>
    </source>
</evidence>
<sequence>MATRMFVRKAWEWIYERGGLGHLPFYRVPYSYFTLDIWLGAIVASSFFWLALTGLLLLFYYRPTDPLESSKAIIFERPFGALLLTSHLYAAHFMLIGVFAHAFRNLFKGVYKRPRELVWIVGVATGFLALQTAFFGYSLVGDRIAKEAINIGSALNLRSLGEELGLYVVAILFGLDPAERYFRITALHVLLAATVFLLFLLHFGLFEVHGPAPKEEETEWKAEPARVPQDRRDLAPWFPVNLVFILAVTLMTWGFIVFTAGMAQRFADLLPPLFKPYPVEAEDFTPMPPWFFLYTYRIFQMTFLTLSLESTPQLLQFIIALVLPPLILMIIPFLDRKVSTNPVDRPWITGLGIILLTGYMQLTVWSMIEPGIPIRLVQLLTVASPPLAATIVGLYLLRKVRRGETITPGDFLSSSGLLVAGTALPPLLGMALGVPELHQEVAVGFMGLAFATVILGWIAAKLRVEPESELEPVQDPDSSIPWYLLLVALGEVGMASFSLIALAAIAFIDPVGYAMQATVLTGLLLLSGGALAHALFRALAAEWIPRGNVVDELKVHFLPYLALALAVIFVL</sequence>
<keyword evidence="4 10" id="KW-0812">Transmembrane</keyword>
<dbReference type="InterPro" id="IPR036150">
    <property type="entry name" value="Cyt_b/b6_C_sf"/>
</dbReference>
<keyword evidence="5" id="KW-0479">Metal-binding</keyword>
<evidence type="ECO:0000256" key="5">
    <source>
        <dbReference type="ARBA" id="ARBA00022723"/>
    </source>
</evidence>
<name>A0A401HAC4_AERPX</name>
<feature type="transmembrane region" description="Helical" evidence="10">
    <location>
        <begin position="346"/>
        <end position="364"/>
    </location>
</feature>
<feature type="transmembrane region" description="Helical" evidence="10">
    <location>
        <begin position="184"/>
        <end position="206"/>
    </location>
</feature>
<evidence type="ECO:0000313" key="13">
    <source>
        <dbReference type="EMBL" id="GBF09302.1"/>
    </source>
</evidence>
<dbReference type="GO" id="GO:0022904">
    <property type="term" value="P:respiratory electron transport chain"/>
    <property type="evidence" value="ECO:0007669"/>
    <property type="project" value="InterPro"/>
</dbReference>
<dbReference type="GO" id="GO:0016020">
    <property type="term" value="C:membrane"/>
    <property type="evidence" value="ECO:0007669"/>
    <property type="project" value="UniProtKB-SubCell"/>
</dbReference>
<keyword evidence="2" id="KW-0813">Transport</keyword>
<dbReference type="PANTHER" id="PTHR19271">
    <property type="entry name" value="CYTOCHROME B"/>
    <property type="match status" value="1"/>
</dbReference>
<dbReference type="Pfam" id="PF13631">
    <property type="entry name" value="Cytochrom_B_N_2"/>
    <property type="match status" value="1"/>
</dbReference>
<dbReference type="EMBL" id="BDMD01000053">
    <property type="protein sequence ID" value="GBF09302.1"/>
    <property type="molecule type" value="Genomic_DNA"/>
</dbReference>
<evidence type="ECO:0000256" key="2">
    <source>
        <dbReference type="ARBA" id="ARBA00022448"/>
    </source>
</evidence>
<dbReference type="OrthoDB" id="55795at2157"/>
<feature type="transmembrane region" description="Helical" evidence="10">
    <location>
        <begin position="553"/>
        <end position="570"/>
    </location>
</feature>
<feature type="transmembrane region" description="Helical" evidence="10">
    <location>
        <begin position="81"/>
        <end position="102"/>
    </location>
</feature>
<dbReference type="Gene3D" id="1.20.810.10">
    <property type="entry name" value="Cytochrome Bc1 Complex, Chain C"/>
    <property type="match status" value="1"/>
</dbReference>
<dbReference type="RefSeq" id="WP_131160290.1">
    <property type="nucleotide sequence ID" value="NZ_BDMD01000053.1"/>
</dbReference>
<accession>A0A401HAC4</accession>
<feature type="transmembrane region" description="Helical" evidence="10">
    <location>
        <begin position="480"/>
        <end position="507"/>
    </location>
</feature>
<keyword evidence="6" id="KW-0249">Electron transport</keyword>
<evidence type="ECO:0000256" key="4">
    <source>
        <dbReference type="ARBA" id="ARBA00022692"/>
    </source>
</evidence>
<dbReference type="Proteomes" id="UP000291213">
    <property type="component" value="Unassembled WGS sequence"/>
</dbReference>
<keyword evidence="9 10" id="KW-0472">Membrane</keyword>
<evidence type="ECO:0000256" key="8">
    <source>
        <dbReference type="ARBA" id="ARBA00023004"/>
    </source>
</evidence>
<dbReference type="PANTHER" id="PTHR19271:SF16">
    <property type="entry name" value="CYTOCHROME B"/>
    <property type="match status" value="1"/>
</dbReference>
<dbReference type="InterPro" id="IPR005798">
    <property type="entry name" value="Cyt_b/b6_C"/>
</dbReference>
<feature type="transmembrane region" description="Helical" evidence="10">
    <location>
        <begin position="417"/>
        <end position="434"/>
    </location>
</feature>
<keyword evidence="3" id="KW-0349">Heme</keyword>
<keyword evidence="8" id="KW-0408">Iron</keyword>
<keyword evidence="7 10" id="KW-1133">Transmembrane helix</keyword>
<dbReference type="GO" id="GO:0009055">
    <property type="term" value="F:electron transfer activity"/>
    <property type="evidence" value="ECO:0007669"/>
    <property type="project" value="InterPro"/>
</dbReference>
<dbReference type="SUPFAM" id="SSF81342">
    <property type="entry name" value="Transmembrane di-heme cytochromes"/>
    <property type="match status" value="1"/>
</dbReference>
<gene>
    <name evidence="13" type="ORF">apy_10270</name>
</gene>
<dbReference type="PROSITE" id="PS51002">
    <property type="entry name" value="CYTB_NTER"/>
    <property type="match status" value="1"/>
</dbReference>
<feature type="domain" description="Cytochrome b/b6 C-terminal region profile" evidence="12">
    <location>
        <begin position="224"/>
        <end position="408"/>
    </location>
</feature>
<evidence type="ECO:0000256" key="9">
    <source>
        <dbReference type="ARBA" id="ARBA00023136"/>
    </source>
</evidence>
<feature type="domain" description="Cytochrome b/b6 N-terminal region profile" evidence="11">
    <location>
        <begin position="10"/>
        <end position="215"/>
    </location>
</feature>
<feature type="transmembrane region" description="Helical" evidence="10">
    <location>
        <begin position="240"/>
        <end position="267"/>
    </location>
</feature>
<feature type="transmembrane region" description="Helical" evidence="10">
    <location>
        <begin position="519"/>
        <end position="541"/>
    </location>
</feature>
<evidence type="ECO:0000313" key="14">
    <source>
        <dbReference type="Proteomes" id="UP000291213"/>
    </source>
</evidence>
<feature type="transmembrane region" description="Helical" evidence="10">
    <location>
        <begin position="376"/>
        <end position="397"/>
    </location>
</feature>
<dbReference type="PROSITE" id="PS51003">
    <property type="entry name" value="CYTB_CTER"/>
    <property type="match status" value="1"/>
</dbReference>
<feature type="transmembrane region" description="Helical" evidence="10">
    <location>
        <begin position="314"/>
        <end position="334"/>
    </location>
</feature>
<dbReference type="SUPFAM" id="SSF81648">
    <property type="entry name" value="a domain/subunit of cytochrome bc1 complex (Ubiquinol-cytochrome c reductase)"/>
    <property type="match status" value="1"/>
</dbReference>
<evidence type="ECO:0000259" key="11">
    <source>
        <dbReference type="PROSITE" id="PS51002"/>
    </source>
</evidence>